<proteinExistence type="predicted"/>
<accession>A0A6G0WIH6</accession>
<dbReference type="VEuPathDB" id="FungiDB:AeMF1_003585"/>
<keyword evidence="3" id="KW-1185">Reference proteome</keyword>
<evidence type="ECO:0000313" key="3">
    <source>
        <dbReference type="Proteomes" id="UP000481153"/>
    </source>
</evidence>
<comment type="caution">
    <text evidence="2">The sequence shown here is derived from an EMBL/GenBank/DDBJ whole genome shotgun (WGS) entry which is preliminary data.</text>
</comment>
<feature type="region of interest" description="Disordered" evidence="1">
    <location>
        <begin position="69"/>
        <end position="104"/>
    </location>
</feature>
<name>A0A6G0WIH6_9STRA</name>
<evidence type="ECO:0000256" key="1">
    <source>
        <dbReference type="SAM" id="MobiDB-lite"/>
    </source>
</evidence>
<dbReference type="AlphaFoldDB" id="A0A6G0WIH6"/>
<protein>
    <submittedName>
        <fullName evidence="2">Uncharacterized protein</fullName>
    </submittedName>
</protein>
<gene>
    <name evidence="2" type="ORF">Ae201684_014882</name>
</gene>
<feature type="compositionally biased region" description="Polar residues" evidence="1">
    <location>
        <begin position="79"/>
        <end position="95"/>
    </location>
</feature>
<dbReference type="Proteomes" id="UP000481153">
    <property type="component" value="Unassembled WGS sequence"/>
</dbReference>
<sequence>MTTKQPYDLLLNPQDDRPTYYERHRDQVRENQRLYRESNRDKIRAIHKAYYLKNRSKITAYKRERWHQKKTAAAAAKGSASQDTPNEPKTHSAMSLTALLNPAE</sequence>
<evidence type="ECO:0000313" key="2">
    <source>
        <dbReference type="EMBL" id="KAF0727017.1"/>
    </source>
</evidence>
<organism evidence="2 3">
    <name type="scientific">Aphanomyces euteiches</name>
    <dbReference type="NCBI Taxonomy" id="100861"/>
    <lineage>
        <taxon>Eukaryota</taxon>
        <taxon>Sar</taxon>
        <taxon>Stramenopiles</taxon>
        <taxon>Oomycota</taxon>
        <taxon>Saprolegniomycetes</taxon>
        <taxon>Saprolegniales</taxon>
        <taxon>Verrucalvaceae</taxon>
        <taxon>Aphanomyces</taxon>
    </lineage>
</organism>
<dbReference type="EMBL" id="VJMJ01000203">
    <property type="protein sequence ID" value="KAF0727017.1"/>
    <property type="molecule type" value="Genomic_DNA"/>
</dbReference>
<reference evidence="2 3" key="1">
    <citation type="submission" date="2019-07" db="EMBL/GenBank/DDBJ databases">
        <title>Genomics analysis of Aphanomyces spp. identifies a new class of oomycete effector associated with host adaptation.</title>
        <authorList>
            <person name="Gaulin E."/>
        </authorList>
    </citation>
    <scope>NUCLEOTIDE SEQUENCE [LARGE SCALE GENOMIC DNA]</scope>
    <source>
        <strain evidence="2 3">ATCC 201684</strain>
    </source>
</reference>